<gene>
    <name evidence="3" type="ORF">EV676_101246</name>
</gene>
<keyword evidence="2" id="KW-0732">Signal</keyword>
<evidence type="ECO:0008006" key="5">
    <source>
        <dbReference type="Google" id="ProtNLM"/>
    </source>
</evidence>
<comment type="caution">
    <text evidence="3">The sequence shown here is derived from an EMBL/GenBank/DDBJ whole genome shotgun (WGS) entry which is preliminary data.</text>
</comment>
<feature type="chain" id="PRO_5041355199" description="Lipoprotein" evidence="2">
    <location>
        <begin position="19"/>
        <end position="265"/>
    </location>
</feature>
<evidence type="ECO:0000313" key="4">
    <source>
        <dbReference type="Proteomes" id="UP000294772"/>
    </source>
</evidence>
<dbReference type="PROSITE" id="PS51257">
    <property type="entry name" value="PROKAR_LIPOPROTEIN"/>
    <property type="match status" value="1"/>
</dbReference>
<accession>A0AA46DGJ1</accession>
<organism evidence="3 4">
    <name type="scientific">Caldimonas thermodepolymerans</name>
    <dbReference type="NCBI Taxonomy" id="215580"/>
    <lineage>
        <taxon>Bacteria</taxon>
        <taxon>Pseudomonadati</taxon>
        <taxon>Pseudomonadota</taxon>
        <taxon>Betaproteobacteria</taxon>
        <taxon>Burkholderiales</taxon>
        <taxon>Sphaerotilaceae</taxon>
        <taxon>Caldimonas</taxon>
    </lineage>
</organism>
<feature type="compositionally biased region" description="Gly residues" evidence="1">
    <location>
        <begin position="44"/>
        <end position="54"/>
    </location>
</feature>
<evidence type="ECO:0000313" key="3">
    <source>
        <dbReference type="EMBL" id="TCP09670.1"/>
    </source>
</evidence>
<feature type="signal peptide" evidence="2">
    <location>
        <begin position="1"/>
        <end position="18"/>
    </location>
</feature>
<evidence type="ECO:0000256" key="1">
    <source>
        <dbReference type="SAM" id="MobiDB-lite"/>
    </source>
</evidence>
<dbReference type="RefSeq" id="WP_132763106.1">
    <property type="nucleotide sequence ID" value="NZ_CALFFA010000022.1"/>
</dbReference>
<dbReference type="EMBL" id="SLXF01000001">
    <property type="protein sequence ID" value="TCP09670.1"/>
    <property type="molecule type" value="Genomic_DNA"/>
</dbReference>
<proteinExistence type="predicted"/>
<feature type="region of interest" description="Disordered" evidence="1">
    <location>
        <begin position="37"/>
        <end position="56"/>
    </location>
</feature>
<reference evidence="3 4" key="1">
    <citation type="submission" date="2019-03" db="EMBL/GenBank/DDBJ databases">
        <title>Genomic Encyclopedia of Type Strains, Phase IV (KMG-IV): sequencing the most valuable type-strain genomes for metagenomic binning, comparative biology and taxonomic classification.</title>
        <authorList>
            <person name="Goeker M."/>
        </authorList>
    </citation>
    <scope>NUCLEOTIDE SEQUENCE [LARGE SCALE GENOMIC DNA]</scope>
    <source>
        <strain evidence="3 4">DSM 15264</strain>
    </source>
</reference>
<evidence type="ECO:0000256" key="2">
    <source>
        <dbReference type="SAM" id="SignalP"/>
    </source>
</evidence>
<dbReference type="Proteomes" id="UP000294772">
    <property type="component" value="Unassembled WGS sequence"/>
</dbReference>
<name>A0AA46DGJ1_9BURK</name>
<protein>
    <recommendedName>
        <fullName evidence="5">Lipoprotein</fullName>
    </recommendedName>
</protein>
<dbReference type="AlphaFoldDB" id="A0AA46DGJ1"/>
<sequence>MRRLLMCASVVLASLMMAACGGGDDCEAGTPPFASVDPPVCDGGDSGGGGGGGSSQSAEGFWVGNAGQYAFRALVTEDRQIWAFYARGGVAEGVVQGTVTYSPSGFSGNGFDYNLPLVARTGVTISGTARERQSMEGAVRLPSSTITFSGSYDSSYDSPPADATGTWQVRAASASGTVTTTVTVGSDGSVSATTPYCSGTGTLTVRSSGKGVYNLAVTFDGASCEFDGQTLGGVVVVRNTGSGQEMVAAALLPDRSTGFFAIGTR</sequence>